<feature type="domain" description="AB hydrolase-1" evidence="2">
    <location>
        <begin position="38"/>
        <end position="147"/>
    </location>
</feature>
<protein>
    <recommendedName>
        <fullName evidence="2">AB hydrolase-1 domain-containing protein</fullName>
    </recommendedName>
</protein>
<dbReference type="PANTHER" id="PTHR43798:SF31">
    <property type="entry name" value="AB HYDROLASE SUPERFAMILY PROTEIN YCLE"/>
    <property type="match status" value="1"/>
</dbReference>
<dbReference type="SUPFAM" id="SSF53474">
    <property type="entry name" value="alpha/beta-Hydrolases"/>
    <property type="match status" value="1"/>
</dbReference>
<name>A0ABQ2KMB1_9MICO</name>
<keyword evidence="4" id="KW-1185">Reference proteome</keyword>
<proteinExistence type="predicted"/>
<dbReference type="InterPro" id="IPR029058">
    <property type="entry name" value="AB_hydrolase_fold"/>
</dbReference>
<accession>A0ABQ2KMB1</accession>
<dbReference type="InterPro" id="IPR000073">
    <property type="entry name" value="AB_hydrolase_1"/>
</dbReference>
<evidence type="ECO:0000313" key="4">
    <source>
        <dbReference type="Proteomes" id="UP000626982"/>
    </source>
</evidence>
<sequence length="304" mass="31957">MTAQEVGAAATTEAPVRVAVAGGELVGTLWHEGAPGTPVVAIHGITANHRSFSGLAARLDAPVLALDLRGRGASRDLPGPYGLVQHARDLADALDALGIPRAIVVGHSMGGFVAGRLAEARPDLVAALVLVDGGLPLRPAAPDASPADILGPALDRLARTFPSHDAYRDFWRGHPAFGPYWSAQVEEYVDYDLREIDGALRPSALPDAVVANLVELDGRDGYAEALPGIEAPIRFLRSPRDLLDASPGLYDDEWLATWTARLPRLDVTDVEGTNHYTILLGEGVGAVADAVRGAASSSVREEGR</sequence>
<organism evidence="3 4">
    <name type="scientific">Agrococcus terreus</name>
    <dbReference type="NCBI Taxonomy" id="574649"/>
    <lineage>
        <taxon>Bacteria</taxon>
        <taxon>Bacillati</taxon>
        <taxon>Actinomycetota</taxon>
        <taxon>Actinomycetes</taxon>
        <taxon>Micrococcales</taxon>
        <taxon>Microbacteriaceae</taxon>
        <taxon>Agrococcus</taxon>
    </lineage>
</organism>
<dbReference type="Gene3D" id="3.40.50.1820">
    <property type="entry name" value="alpha/beta hydrolase"/>
    <property type="match status" value="1"/>
</dbReference>
<dbReference type="RefSeq" id="WP_229679641.1">
    <property type="nucleotide sequence ID" value="NZ_BAABBD010000003.1"/>
</dbReference>
<dbReference type="Pfam" id="PF00561">
    <property type="entry name" value="Abhydrolase_1"/>
    <property type="match status" value="1"/>
</dbReference>
<dbReference type="Proteomes" id="UP000626982">
    <property type="component" value="Unassembled WGS sequence"/>
</dbReference>
<evidence type="ECO:0000313" key="3">
    <source>
        <dbReference type="EMBL" id="GGN87231.1"/>
    </source>
</evidence>
<dbReference type="EMBL" id="BMLM01000002">
    <property type="protein sequence ID" value="GGN87231.1"/>
    <property type="molecule type" value="Genomic_DNA"/>
</dbReference>
<comment type="caution">
    <text evidence="3">The sequence shown here is derived from an EMBL/GenBank/DDBJ whole genome shotgun (WGS) entry which is preliminary data.</text>
</comment>
<evidence type="ECO:0000256" key="1">
    <source>
        <dbReference type="ARBA" id="ARBA00022801"/>
    </source>
</evidence>
<gene>
    <name evidence="3" type="ORF">GCM10010968_21540</name>
</gene>
<keyword evidence="1" id="KW-0378">Hydrolase</keyword>
<evidence type="ECO:0000259" key="2">
    <source>
        <dbReference type="Pfam" id="PF00561"/>
    </source>
</evidence>
<dbReference type="PANTHER" id="PTHR43798">
    <property type="entry name" value="MONOACYLGLYCEROL LIPASE"/>
    <property type="match status" value="1"/>
</dbReference>
<reference evidence="4" key="1">
    <citation type="journal article" date="2019" name="Int. J. Syst. Evol. Microbiol.">
        <title>The Global Catalogue of Microorganisms (GCM) 10K type strain sequencing project: providing services to taxonomists for standard genome sequencing and annotation.</title>
        <authorList>
            <consortium name="The Broad Institute Genomics Platform"/>
            <consortium name="The Broad Institute Genome Sequencing Center for Infectious Disease"/>
            <person name="Wu L."/>
            <person name="Ma J."/>
        </authorList>
    </citation>
    <scope>NUCLEOTIDE SEQUENCE [LARGE SCALE GENOMIC DNA]</scope>
    <source>
        <strain evidence="4">CGMCC 1.6960</strain>
    </source>
</reference>
<dbReference type="InterPro" id="IPR050266">
    <property type="entry name" value="AB_hydrolase_sf"/>
</dbReference>